<dbReference type="InterPro" id="IPR036390">
    <property type="entry name" value="WH_DNA-bd_sf"/>
</dbReference>
<evidence type="ECO:0000259" key="6">
    <source>
        <dbReference type="PROSITE" id="PS50931"/>
    </source>
</evidence>
<dbReference type="GO" id="GO:0003700">
    <property type="term" value="F:DNA-binding transcription factor activity"/>
    <property type="evidence" value="ECO:0007669"/>
    <property type="project" value="InterPro"/>
</dbReference>
<evidence type="ECO:0000256" key="5">
    <source>
        <dbReference type="SAM" id="MobiDB-lite"/>
    </source>
</evidence>
<dbReference type="SUPFAM" id="SSF46785">
    <property type="entry name" value="Winged helix' DNA-binding domain"/>
    <property type="match status" value="1"/>
</dbReference>
<gene>
    <name evidence="7" type="ORF">C0Z20_30345</name>
</gene>
<dbReference type="EMBL" id="PNYC01000035">
    <property type="protein sequence ID" value="PMS30106.1"/>
    <property type="molecule type" value="Genomic_DNA"/>
</dbReference>
<dbReference type="Proteomes" id="UP000235777">
    <property type="component" value="Unassembled WGS sequence"/>
</dbReference>
<dbReference type="InterPro" id="IPR036388">
    <property type="entry name" value="WH-like_DNA-bd_sf"/>
</dbReference>
<dbReference type="Gene3D" id="3.40.190.10">
    <property type="entry name" value="Periplasmic binding protein-like II"/>
    <property type="match status" value="2"/>
</dbReference>
<reference evidence="7 8" key="1">
    <citation type="submission" date="2018-01" db="EMBL/GenBank/DDBJ databases">
        <title>Whole genome analyses suggest that Burkholderia sensu lato contains two further novel genera in the rhizoxinica-symbiotica group Mycetohabitans gen. nov., and Trinickia gen. nov.: implications for the evolution of diazotrophy and nodulation in the Burkholderiaceae.</title>
        <authorList>
            <person name="Estrada-de los Santos P."/>
            <person name="Palmer M."/>
            <person name="Chavez-Ramirez B."/>
            <person name="Beukes C."/>
            <person name="Steenkamp E.T."/>
            <person name="Hirsch A.M."/>
            <person name="Manyaka P."/>
            <person name="Maluk M."/>
            <person name="Lafos M."/>
            <person name="Crook M."/>
            <person name="Gross E."/>
            <person name="Simon M.F."/>
            <person name="Bueno dos Reis Junior F."/>
            <person name="Poole P.S."/>
            <person name="Venter S.N."/>
            <person name="James E.K."/>
        </authorList>
    </citation>
    <scope>NUCLEOTIDE SEQUENCE [LARGE SCALE GENOMIC DNA]</scope>
    <source>
        <strain evidence="7 8">JPY 581</strain>
    </source>
</reference>
<dbReference type="Pfam" id="PF03466">
    <property type="entry name" value="LysR_substrate"/>
    <property type="match status" value="1"/>
</dbReference>
<evidence type="ECO:0000313" key="8">
    <source>
        <dbReference type="Proteomes" id="UP000235777"/>
    </source>
</evidence>
<dbReference type="RefSeq" id="WP_083925767.1">
    <property type="nucleotide sequence ID" value="NZ_KB890195.1"/>
</dbReference>
<dbReference type="InterPro" id="IPR000847">
    <property type="entry name" value="LysR_HTH_N"/>
</dbReference>
<evidence type="ECO:0000256" key="4">
    <source>
        <dbReference type="ARBA" id="ARBA00023163"/>
    </source>
</evidence>
<comment type="caution">
    <text evidence="7">The sequence shown here is derived from an EMBL/GenBank/DDBJ whole genome shotgun (WGS) entry which is preliminary data.</text>
</comment>
<sequence length="330" mass="36108">MKGVDMGVPGHDQQRADSQPPRVTLRQLQCFCAVVGAGFNLSRAALDLHVTHTVVGMQLRQLEEELGVALIVRERGRMVGLTERGERTIAWARRALQYAGNIRSVARDAQAAEGGSIALATSHTYANYVLLPAVLAFTRRYPRVSIHVLQGAPDQVMKLVREGKATIGVTQLPVEMPKDIMAVPFLRLQHILLTPPGHPLLEEQELTLKKIAAYPILVLSSSHSDAAVLRRFEATGVAVNVAMQALDTGVIKTYVSAGVGIAIVPAVCYSPSEDRDLRARKVDHLFEASASAVLLRRQSQLGRSAYAFLEMLDKELNRQRIEELAAASRK</sequence>
<dbReference type="Pfam" id="PF00126">
    <property type="entry name" value="HTH_1"/>
    <property type="match status" value="1"/>
</dbReference>
<feature type="domain" description="HTH lysR-type" evidence="6">
    <location>
        <begin position="23"/>
        <end position="81"/>
    </location>
</feature>
<evidence type="ECO:0000256" key="1">
    <source>
        <dbReference type="ARBA" id="ARBA00009437"/>
    </source>
</evidence>
<dbReference type="GO" id="GO:0000976">
    <property type="term" value="F:transcription cis-regulatory region binding"/>
    <property type="evidence" value="ECO:0007669"/>
    <property type="project" value="TreeGrafter"/>
</dbReference>
<dbReference type="GO" id="GO:0019344">
    <property type="term" value="P:cysteine biosynthetic process"/>
    <property type="evidence" value="ECO:0007669"/>
    <property type="project" value="TreeGrafter"/>
</dbReference>
<keyword evidence="4" id="KW-0804">Transcription</keyword>
<dbReference type="SUPFAM" id="SSF53850">
    <property type="entry name" value="Periplasmic binding protein-like II"/>
    <property type="match status" value="1"/>
</dbReference>
<keyword evidence="3" id="KW-0238">DNA-binding</keyword>
<dbReference type="PANTHER" id="PTHR30126">
    <property type="entry name" value="HTH-TYPE TRANSCRIPTIONAL REGULATOR"/>
    <property type="match status" value="1"/>
</dbReference>
<dbReference type="PROSITE" id="PS50931">
    <property type="entry name" value="HTH_LYSR"/>
    <property type="match status" value="1"/>
</dbReference>
<feature type="region of interest" description="Disordered" evidence="5">
    <location>
        <begin position="1"/>
        <end position="20"/>
    </location>
</feature>
<dbReference type="OrthoDB" id="8675247at2"/>
<dbReference type="PANTHER" id="PTHR30126:SF6">
    <property type="entry name" value="HTH-TYPE TRANSCRIPTIONAL REGULATOR CYSB-RELATED"/>
    <property type="match status" value="1"/>
</dbReference>
<dbReference type="AlphaFoldDB" id="A0A2N7WKV5"/>
<evidence type="ECO:0000256" key="3">
    <source>
        <dbReference type="ARBA" id="ARBA00023125"/>
    </source>
</evidence>
<comment type="similarity">
    <text evidence="1">Belongs to the LysR transcriptional regulatory family.</text>
</comment>
<name>A0A2N7WKV5_9BURK</name>
<organism evidence="7 8">
    <name type="scientific">Trinickia symbiotica</name>
    <dbReference type="NCBI Taxonomy" id="863227"/>
    <lineage>
        <taxon>Bacteria</taxon>
        <taxon>Pseudomonadati</taxon>
        <taxon>Pseudomonadota</taxon>
        <taxon>Betaproteobacteria</taxon>
        <taxon>Burkholderiales</taxon>
        <taxon>Burkholderiaceae</taxon>
        <taxon>Trinickia</taxon>
    </lineage>
</organism>
<evidence type="ECO:0000313" key="7">
    <source>
        <dbReference type="EMBL" id="PMS30106.1"/>
    </source>
</evidence>
<evidence type="ECO:0000256" key="2">
    <source>
        <dbReference type="ARBA" id="ARBA00023015"/>
    </source>
</evidence>
<protein>
    <recommendedName>
        <fullName evidence="6">HTH lysR-type domain-containing protein</fullName>
    </recommendedName>
</protein>
<dbReference type="InterPro" id="IPR005119">
    <property type="entry name" value="LysR_subst-bd"/>
</dbReference>
<keyword evidence="2" id="KW-0805">Transcription regulation</keyword>
<dbReference type="STRING" id="863227.GCA_000373005_04240"/>
<dbReference type="Gene3D" id="1.10.10.10">
    <property type="entry name" value="Winged helix-like DNA-binding domain superfamily/Winged helix DNA-binding domain"/>
    <property type="match status" value="1"/>
</dbReference>
<accession>A0A2N7WKV5</accession>
<proteinExistence type="inferred from homology"/>
<keyword evidence="8" id="KW-1185">Reference proteome</keyword>